<dbReference type="PANTHER" id="PTHR35908:SF1">
    <property type="entry name" value="CONSERVED PROTEIN"/>
    <property type="match status" value="1"/>
</dbReference>
<proteinExistence type="predicted"/>
<comment type="caution">
    <text evidence="3">The sequence shown here is derived from an EMBL/GenBank/DDBJ whole genome shotgun (WGS) entry which is preliminary data.</text>
</comment>
<protein>
    <submittedName>
        <fullName evidence="3">VOC family protein</fullName>
    </submittedName>
</protein>
<name>A0A7C9N6G1_9ACTN</name>
<dbReference type="AlphaFoldDB" id="A0A7C9N6G1"/>
<dbReference type="EMBL" id="WXEW01000003">
    <property type="protein sequence ID" value="NAS22093.1"/>
    <property type="molecule type" value="Genomic_DNA"/>
</dbReference>
<sequence length="125" mass="13948">MTSRFAQWTIDVLDSRKMAAFWSQALGYEIEHDGSSPHLWPPSDAPSGSLTVWLQETGEPKNGKNRNHPDLHVPDGQVDEEVERLIGLGARRVDVGQRGDEGFVVLADPEGNEFCLLYRRHPQGA</sequence>
<dbReference type="PANTHER" id="PTHR35908">
    <property type="entry name" value="HYPOTHETICAL FUSION PROTEIN"/>
    <property type="match status" value="1"/>
</dbReference>
<dbReference type="RefSeq" id="WP_161479513.1">
    <property type="nucleotide sequence ID" value="NZ_WXEW01000003.1"/>
</dbReference>
<dbReference type="SUPFAM" id="SSF54593">
    <property type="entry name" value="Glyoxalase/Bleomycin resistance protein/Dihydroxybiphenyl dioxygenase"/>
    <property type="match status" value="1"/>
</dbReference>
<evidence type="ECO:0000313" key="3">
    <source>
        <dbReference type="EMBL" id="NAS22093.1"/>
    </source>
</evidence>
<dbReference type="InterPro" id="IPR041581">
    <property type="entry name" value="Glyoxalase_6"/>
</dbReference>
<reference evidence="3 4" key="1">
    <citation type="submission" date="2020-01" db="EMBL/GenBank/DDBJ databases">
        <title>Herbidospora sp. NEAU-GS84 nov., a novel actinomycete isolated from soil.</title>
        <authorList>
            <person name="Han L."/>
        </authorList>
    </citation>
    <scope>NUCLEOTIDE SEQUENCE [LARGE SCALE GENOMIC DNA]</scope>
    <source>
        <strain evidence="3 4">NEAU-GS84</strain>
    </source>
</reference>
<keyword evidence="4" id="KW-1185">Reference proteome</keyword>
<dbReference type="InterPro" id="IPR037523">
    <property type="entry name" value="VOC_core"/>
</dbReference>
<gene>
    <name evidence="3" type="ORF">GT755_10400</name>
</gene>
<dbReference type="InterPro" id="IPR029068">
    <property type="entry name" value="Glyas_Bleomycin-R_OHBP_Dase"/>
</dbReference>
<dbReference type="Pfam" id="PF18029">
    <property type="entry name" value="Glyoxalase_6"/>
    <property type="match status" value="1"/>
</dbReference>
<organism evidence="3 4">
    <name type="scientific">Herbidospora solisilvae</name>
    <dbReference type="NCBI Taxonomy" id="2696284"/>
    <lineage>
        <taxon>Bacteria</taxon>
        <taxon>Bacillati</taxon>
        <taxon>Actinomycetota</taxon>
        <taxon>Actinomycetes</taxon>
        <taxon>Streptosporangiales</taxon>
        <taxon>Streptosporangiaceae</taxon>
        <taxon>Herbidospora</taxon>
    </lineage>
</organism>
<evidence type="ECO:0000256" key="1">
    <source>
        <dbReference type="SAM" id="MobiDB-lite"/>
    </source>
</evidence>
<evidence type="ECO:0000313" key="4">
    <source>
        <dbReference type="Proteomes" id="UP000479526"/>
    </source>
</evidence>
<dbReference type="Gene3D" id="3.10.180.10">
    <property type="entry name" value="2,3-Dihydroxybiphenyl 1,2-Dioxygenase, domain 1"/>
    <property type="match status" value="1"/>
</dbReference>
<evidence type="ECO:0000259" key="2">
    <source>
        <dbReference type="PROSITE" id="PS51819"/>
    </source>
</evidence>
<dbReference type="Proteomes" id="UP000479526">
    <property type="component" value="Unassembled WGS sequence"/>
</dbReference>
<dbReference type="PROSITE" id="PS51819">
    <property type="entry name" value="VOC"/>
    <property type="match status" value="1"/>
</dbReference>
<feature type="domain" description="VOC" evidence="2">
    <location>
        <begin position="4"/>
        <end position="119"/>
    </location>
</feature>
<accession>A0A7C9N6G1</accession>
<feature type="compositionally biased region" description="Basic and acidic residues" evidence="1">
    <location>
        <begin position="58"/>
        <end position="73"/>
    </location>
</feature>
<feature type="region of interest" description="Disordered" evidence="1">
    <location>
        <begin position="56"/>
        <end position="77"/>
    </location>
</feature>